<dbReference type="EMBL" id="RCMG01000094">
    <property type="protein sequence ID" value="KAG2863874.1"/>
    <property type="molecule type" value="Genomic_DNA"/>
</dbReference>
<evidence type="ECO:0000256" key="1">
    <source>
        <dbReference type="SAM" id="MobiDB-lite"/>
    </source>
</evidence>
<proteinExistence type="predicted"/>
<dbReference type="VEuPathDB" id="FungiDB:PC110_g12833"/>
<accession>A0A8T0ZL85</accession>
<feature type="compositionally biased region" description="Polar residues" evidence="1">
    <location>
        <begin position="283"/>
        <end position="296"/>
    </location>
</feature>
<evidence type="ECO:0000313" key="3">
    <source>
        <dbReference type="Proteomes" id="UP000735874"/>
    </source>
</evidence>
<organism evidence="2 3">
    <name type="scientific">Phytophthora cactorum</name>
    <dbReference type="NCBI Taxonomy" id="29920"/>
    <lineage>
        <taxon>Eukaryota</taxon>
        <taxon>Sar</taxon>
        <taxon>Stramenopiles</taxon>
        <taxon>Oomycota</taxon>
        <taxon>Peronosporomycetes</taxon>
        <taxon>Peronosporales</taxon>
        <taxon>Peronosporaceae</taxon>
        <taxon>Phytophthora</taxon>
    </lineage>
</organism>
<comment type="caution">
    <text evidence="2">The sequence shown here is derived from an EMBL/GenBank/DDBJ whole genome shotgun (WGS) entry which is preliminary data.</text>
</comment>
<gene>
    <name evidence="2" type="ORF">PC113_g5071</name>
</gene>
<feature type="region of interest" description="Disordered" evidence="1">
    <location>
        <begin position="263"/>
        <end position="296"/>
    </location>
</feature>
<reference evidence="2" key="1">
    <citation type="submission" date="2018-10" db="EMBL/GenBank/DDBJ databases">
        <title>Effector identification in a new, highly contiguous assembly of the strawberry crown rot pathogen Phytophthora cactorum.</title>
        <authorList>
            <person name="Armitage A.D."/>
            <person name="Nellist C.F."/>
            <person name="Bates H."/>
            <person name="Vickerstaff R.J."/>
            <person name="Harrison R.J."/>
        </authorList>
    </citation>
    <scope>NUCLEOTIDE SEQUENCE</scope>
    <source>
        <strain evidence="2">15-7</strain>
    </source>
</reference>
<dbReference type="AlphaFoldDB" id="A0A8T0ZL85"/>
<name>A0A8T0ZL85_9STRA</name>
<dbReference type="Proteomes" id="UP000735874">
    <property type="component" value="Unassembled WGS sequence"/>
</dbReference>
<protein>
    <submittedName>
        <fullName evidence="2">Uncharacterized protein</fullName>
    </submittedName>
</protein>
<sequence length="296" mass="33998">MWREKVLTLIETLDEKYQRGLLEKDQPEAMVVMMDFIDGTPGKPIVLVAGKISQDEAKAQRWRYQHWTRARSELLNLFNQALPNVFLSELSEQMSKMNPCDIWKELEQKYGFGDVGGVIELRRQWERLISANWSNLGTLFAHLKKLRNDINRKMRGLVGKGMMTESGLCMKVLSLLPKTSSDCERCEEYYAKKRGQGLSSEPSARECYCCFEDGRWKKACLVLVADRGPKRPGGKLHRSNIRSAPATKKKRAMMAKVRVKVTTKKVEDDQDEERTPAEAAEFNLTTSKTRNCQSRQ</sequence>
<evidence type="ECO:0000313" key="2">
    <source>
        <dbReference type="EMBL" id="KAG2863874.1"/>
    </source>
</evidence>